<dbReference type="PANTHER" id="PTHR30561">
    <property type="entry name" value="SMR FAMILY PROTON-DEPENDENT DRUG EFFLUX TRANSPORTER SUGE"/>
    <property type="match status" value="1"/>
</dbReference>
<keyword evidence="4" id="KW-0444">Lipid biosynthesis</keyword>
<dbReference type="RefSeq" id="WP_377549368.1">
    <property type="nucleotide sequence ID" value="NZ_JBHSBN010000017.1"/>
</dbReference>
<dbReference type="InterPro" id="IPR037185">
    <property type="entry name" value="EmrE-like"/>
</dbReference>
<evidence type="ECO:0000256" key="10">
    <source>
        <dbReference type="ARBA" id="ARBA00023098"/>
    </source>
</evidence>
<evidence type="ECO:0000256" key="4">
    <source>
        <dbReference type="ARBA" id="ARBA00022516"/>
    </source>
</evidence>
<accession>A0ABV8KS25</accession>
<comment type="similarity">
    <text evidence="2">Belongs to the EamA transporter family.</text>
</comment>
<dbReference type="EMBL" id="JBHSBN010000017">
    <property type="protein sequence ID" value="MFC4108727.1"/>
    <property type="molecule type" value="Genomic_DNA"/>
</dbReference>
<keyword evidence="5" id="KW-0997">Cell inner membrane</keyword>
<evidence type="ECO:0000256" key="2">
    <source>
        <dbReference type="ARBA" id="ARBA00007362"/>
    </source>
</evidence>
<feature type="transmembrane region" description="Helical" evidence="12">
    <location>
        <begin position="115"/>
        <end position="132"/>
    </location>
</feature>
<keyword evidence="10" id="KW-0443">Lipid metabolism</keyword>
<keyword evidence="3" id="KW-1003">Cell membrane</keyword>
<keyword evidence="9 12" id="KW-1133">Transmembrane helix</keyword>
<dbReference type="Proteomes" id="UP001595868">
    <property type="component" value="Unassembled WGS sequence"/>
</dbReference>
<feature type="transmembrane region" description="Helical" evidence="12">
    <location>
        <begin position="173"/>
        <end position="194"/>
    </location>
</feature>
<dbReference type="PANTHER" id="PTHR30561:SF9">
    <property type="entry name" value="4-AMINO-4-DEOXY-L-ARABINOSE-PHOSPHOUNDECAPRENOL FLIPPASE SUBUNIT ARNF-RELATED"/>
    <property type="match status" value="1"/>
</dbReference>
<name>A0ABV8KS25_9ACTN</name>
<feature type="domain" description="EamA" evidence="13">
    <location>
        <begin position="144"/>
        <end position="284"/>
    </location>
</feature>
<feature type="transmembrane region" description="Helical" evidence="12">
    <location>
        <begin position="91"/>
        <end position="109"/>
    </location>
</feature>
<keyword evidence="8" id="KW-0448">Lipopolysaccharide biosynthesis</keyword>
<dbReference type="Gene3D" id="1.10.3730.20">
    <property type="match status" value="1"/>
</dbReference>
<evidence type="ECO:0000256" key="5">
    <source>
        <dbReference type="ARBA" id="ARBA00022519"/>
    </source>
</evidence>
<evidence type="ECO:0000256" key="7">
    <source>
        <dbReference type="ARBA" id="ARBA00022692"/>
    </source>
</evidence>
<evidence type="ECO:0000259" key="13">
    <source>
        <dbReference type="Pfam" id="PF00892"/>
    </source>
</evidence>
<feature type="transmembrane region" description="Helical" evidence="12">
    <location>
        <begin position="239"/>
        <end position="261"/>
    </location>
</feature>
<feature type="transmembrane region" description="Helical" evidence="12">
    <location>
        <begin position="268"/>
        <end position="287"/>
    </location>
</feature>
<evidence type="ECO:0000256" key="8">
    <source>
        <dbReference type="ARBA" id="ARBA00022985"/>
    </source>
</evidence>
<evidence type="ECO:0000256" key="1">
    <source>
        <dbReference type="ARBA" id="ARBA00004651"/>
    </source>
</evidence>
<keyword evidence="11 12" id="KW-0472">Membrane</keyword>
<evidence type="ECO:0000256" key="3">
    <source>
        <dbReference type="ARBA" id="ARBA00022475"/>
    </source>
</evidence>
<keyword evidence="15" id="KW-1185">Reference proteome</keyword>
<dbReference type="SUPFAM" id="SSF103481">
    <property type="entry name" value="Multidrug resistance efflux transporter EmrE"/>
    <property type="match status" value="2"/>
</dbReference>
<sequence>MTPAVVGAVLLAAVLHATWNALAKGVEDRVTLFGRNGVLSVVLAFPVLLWVPAPARPSWPWLVASVVVHLFYTLALVAAYRVGEFNQTYPIARGVGPLTVAVVAVLLLHERMSPATTAGVALIAGAIALLGLTPWRTVRDNRAAVLTAVLTGLAIATYTVIDGIGVRRSDSPAGYTLWLVGLQGIGLAVVAFAVRRRRGAPTLAAGRTRGSSWPPALAITVLSALAYGLVLWAQNRGALAAVAALRESSVIVAAVIGAVFFGESMGRLRIACGVGVAVGAVLLSLPAS</sequence>
<proteinExistence type="inferred from homology"/>
<organism evidence="14 15">
    <name type="scientific">Micromonospora zhanjiangensis</name>
    <dbReference type="NCBI Taxonomy" id="1522057"/>
    <lineage>
        <taxon>Bacteria</taxon>
        <taxon>Bacillati</taxon>
        <taxon>Actinomycetota</taxon>
        <taxon>Actinomycetes</taxon>
        <taxon>Micromonosporales</taxon>
        <taxon>Micromonosporaceae</taxon>
        <taxon>Micromonospora</taxon>
    </lineage>
</organism>
<feature type="transmembrane region" description="Helical" evidence="12">
    <location>
        <begin position="215"/>
        <end position="233"/>
    </location>
</feature>
<dbReference type="Pfam" id="PF00892">
    <property type="entry name" value="EamA"/>
    <property type="match status" value="1"/>
</dbReference>
<evidence type="ECO:0000256" key="6">
    <source>
        <dbReference type="ARBA" id="ARBA00022556"/>
    </source>
</evidence>
<dbReference type="InterPro" id="IPR000390">
    <property type="entry name" value="Small_drug/metabolite_transptr"/>
</dbReference>
<protein>
    <submittedName>
        <fullName evidence="14">EamA family transporter</fullName>
    </submittedName>
</protein>
<comment type="caution">
    <text evidence="14">The sequence shown here is derived from an EMBL/GenBank/DDBJ whole genome shotgun (WGS) entry which is preliminary data.</text>
</comment>
<evidence type="ECO:0000256" key="12">
    <source>
        <dbReference type="SAM" id="Phobius"/>
    </source>
</evidence>
<keyword evidence="7 12" id="KW-0812">Transmembrane</keyword>
<evidence type="ECO:0000313" key="14">
    <source>
        <dbReference type="EMBL" id="MFC4108727.1"/>
    </source>
</evidence>
<feature type="transmembrane region" description="Helical" evidence="12">
    <location>
        <begin position="59"/>
        <end position="79"/>
    </location>
</feature>
<comment type="subcellular location">
    <subcellularLocation>
        <location evidence="1">Cell membrane</location>
        <topology evidence="1">Multi-pass membrane protein</topology>
    </subcellularLocation>
</comment>
<feature type="transmembrane region" description="Helical" evidence="12">
    <location>
        <begin position="144"/>
        <end position="161"/>
    </location>
</feature>
<keyword evidence="6" id="KW-0441">Lipid A biosynthesis</keyword>
<gene>
    <name evidence="14" type="ORF">ACFOX0_22675</name>
</gene>
<reference evidence="15" key="1">
    <citation type="journal article" date="2019" name="Int. J. Syst. Evol. Microbiol.">
        <title>The Global Catalogue of Microorganisms (GCM) 10K type strain sequencing project: providing services to taxonomists for standard genome sequencing and annotation.</title>
        <authorList>
            <consortium name="The Broad Institute Genomics Platform"/>
            <consortium name="The Broad Institute Genome Sequencing Center for Infectious Disease"/>
            <person name="Wu L."/>
            <person name="Ma J."/>
        </authorList>
    </citation>
    <scope>NUCLEOTIDE SEQUENCE [LARGE SCALE GENOMIC DNA]</scope>
    <source>
        <strain evidence="15">2902at01</strain>
    </source>
</reference>
<dbReference type="InterPro" id="IPR000620">
    <property type="entry name" value="EamA_dom"/>
</dbReference>
<evidence type="ECO:0000313" key="15">
    <source>
        <dbReference type="Proteomes" id="UP001595868"/>
    </source>
</evidence>
<evidence type="ECO:0000256" key="9">
    <source>
        <dbReference type="ARBA" id="ARBA00022989"/>
    </source>
</evidence>
<evidence type="ECO:0000256" key="11">
    <source>
        <dbReference type="ARBA" id="ARBA00023136"/>
    </source>
</evidence>